<accession>A0AA90K9F5</accession>
<evidence type="ECO:0000256" key="1">
    <source>
        <dbReference type="SAM" id="MobiDB-lite"/>
    </source>
</evidence>
<dbReference type="NCBIfam" id="NF038083">
    <property type="entry name" value="CU044_5270_fam"/>
    <property type="match status" value="1"/>
</dbReference>
<proteinExistence type="predicted"/>
<dbReference type="AlphaFoldDB" id="A0AA90K9F5"/>
<organism evidence="2">
    <name type="scientific">Streptantibioticus silvisoli</name>
    <dbReference type="NCBI Taxonomy" id="2705255"/>
    <lineage>
        <taxon>Bacteria</taxon>
        <taxon>Bacillati</taxon>
        <taxon>Actinomycetota</taxon>
        <taxon>Actinomycetes</taxon>
        <taxon>Kitasatosporales</taxon>
        <taxon>Streptomycetaceae</taxon>
        <taxon>Streptantibioticus</taxon>
    </lineage>
</organism>
<dbReference type="EMBL" id="JABXJJ020000018">
    <property type="protein sequence ID" value="MDI5970842.1"/>
    <property type="molecule type" value="Genomic_DNA"/>
</dbReference>
<protein>
    <submittedName>
        <fullName evidence="2">CU044_5270 family protein</fullName>
    </submittedName>
</protein>
<comment type="caution">
    <text evidence="2">The sequence shown here is derived from an EMBL/GenBank/DDBJ whole genome shotgun (WGS) entry which is preliminary data.</text>
</comment>
<dbReference type="InterPro" id="IPR047789">
    <property type="entry name" value="CU044_5270-like"/>
</dbReference>
<name>A0AA90K9F5_9ACTN</name>
<reference evidence="2" key="1">
    <citation type="submission" date="2023-05" db="EMBL/GenBank/DDBJ databases">
        <title>Streptantibioticus silvisoli sp. nov., acidotolerant actinomycetes 1 from pine litter.</title>
        <authorList>
            <person name="Swiecimska M."/>
            <person name="Golinska P."/>
            <person name="Sangal V."/>
            <person name="Wachnowicz B."/>
            <person name="Goodfellow M."/>
        </authorList>
    </citation>
    <scope>NUCLEOTIDE SEQUENCE</scope>
    <source>
        <strain evidence="2">SL13</strain>
    </source>
</reference>
<feature type="region of interest" description="Disordered" evidence="1">
    <location>
        <begin position="330"/>
        <end position="356"/>
    </location>
</feature>
<feature type="compositionally biased region" description="Low complexity" evidence="1">
    <location>
        <begin position="343"/>
        <end position="356"/>
    </location>
</feature>
<dbReference type="RefSeq" id="WP_271316892.1">
    <property type="nucleotide sequence ID" value="NZ_JABXJJ020000018.1"/>
</dbReference>
<evidence type="ECO:0000313" key="2">
    <source>
        <dbReference type="EMBL" id="MDI5970842.1"/>
    </source>
</evidence>
<gene>
    <name evidence="2" type="ORF">POF50_016080</name>
</gene>
<sequence>MNDTTASSPGPYPAEVRELALLLPPPAERDLPPGRHLHHKDVLMRRVDHDTTPATPSRRRLLRPAVLAPVTALALAGALAVSLHPGGHGAARETAHGAAGTRRATVLLGRISDVALATDAVPVGDSQFVYVRSEVRGADETSGKAVTGPLTEREVWFSQVPGPVRRLGLIRQDGATEPINPELGDTHGTAAGLDRPTYRWLASLPTDPGALLRYLYARTPAAYGLERDQAVFDQIGDLISEQVMPPANAAALYRAAARIPGVTAAPRATDALGRHGVGIARDDSAHGERSEWVFDARDLSFLGSRTYLTEDSTLGRAGTLLSSDAVQQRAVVDRAGERPAPARPSAAPSTTARPRG</sequence>